<evidence type="ECO:0000313" key="1">
    <source>
        <dbReference type="EMBL" id="MBZ1351048.1"/>
    </source>
</evidence>
<protein>
    <submittedName>
        <fullName evidence="1">Uncharacterized protein</fullName>
    </submittedName>
</protein>
<evidence type="ECO:0000313" key="2">
    <source>
        <dbReference type="Proteomes" id="UP000739565"/>
    </source>
</evidence>
<keyword evidence="2" id="KW-1185">Reference proteome</keyword>
<comment type="caution">
    <text evidence="1">The sequence shown here is derived from an EMBL/GenBank/DDBJ whole genome shotgun (WGS) entry which is preliminary data.</text>
</comment>
<proteinExistence type="predicted"/>
<organism evidence="1 2">
    <name type="scientific">Zwartia hollandica</name>
    <dbReference type="NCBI Taxonomy" id="324606"/>
    <lineage>
        <taxon>Bacteria</taxon>
        <taxon>Pseudomonadati</taxon>
        <taxon>Pseudomonadota</taxon>
        <taxon>Betaproteobacteria</taxon>
        <taxon>Burkholderiales</taxon>
        <taxon>Alcaligenaceae</taxon>
        <taxon>Zwartia</taxon>
    </lineage>
</organism>
<sequence length="308" mass="35346">MPSRPKSAQEDQVIDVQPNNIKQILNDQLVSKVIDWGFKNRVDEGNVAEFRWNLEDKALLKKIFDDPNRVGLGEPMRDTKFRRFVHSIIENGLNSTDVALFQRFKHRLPLRSLGLSHDLNDFTYSKRDGHGLFTSKAPFQHGYYMLEATVDPRHFSARIQVDTRVDYLNTQGSTRPRASSHEDCPLRVKSATMGKRLLWLKRDGDLAIAVSAPGATHVLKAEVTHLRLARLTRNFFLSRLYKKLGLTFDIKRDSKISNAQVADYWQQYEQRFAPEAAHRPHGVPRPIAATPSANEQLQEILRLLAARR</sequence>
<dbReference type="RefSeq" id="WP_259661449.1">
    <property type="nucleotide sequence ID" value="NZ_JAHXRI010000007.1"/>
</dbReference>
<name>A0A953T250_9BURK</name>
<accession>A0A953T250</accession>
<dbReference type="Proteomes" id="UP000739565">
    <property type="component" value="Unassembled WGS sequence"/>
</dbReference>
<gene>
    <name evidence="1" type="ORF">KZZ10_10360</name>
</gene>
<reference evidence="1" key="1">
    <citation type="submission" date="2021-07" db="EMBL/GenBank/DDBJ databases">
        <title>New genus and species of the family Alcaligenaceae.</title>
        <authorList>
            <person name="Hahn M.W."/>
        </authorList>
    </citation>
    <scope>NUCLEOTIDE SEQUENCE</scope>
    <source>
        <strain evidence="1">LF4-65</strain>
    </source>
</reference>
<dbReference type="AlphaFoldDB" id="A0A953T250"/>
<dbReference type="EMBL" id="JAHXRI010000007">
    <property type="protein sequence ID" value="MBZ1351048.1"/>
    <property type="molecule type" value="Genomic_DNA"/>
</dbReference>